<dbReference type="Proteomes" id="UP000245802">
    <property type="component" value="Chromosome"/>
</dbReference>
<organism evidence="1 2">
    <name type="scientific">Gemmata obscuriglobus</name>
    <dbReference type="NCBI Taxonomy" id="114"/>
    <lineage>
        <taxon>Bacteria</taxon>
        <taxon>Pseudomonadati</taxon>
        <taxon>Planctomycetota</taxon>
        <taxon>Planctomycetia</taxon>
        <taxon>Gemmatales</taxon>
        <taxon>Gemmataceae</taxon>
        <taxon>Gemmata</taxon>
    </lineage>
</organism>
<evidence type="ECO:0000313" key="1">
    <source>
        <dbReference type="EMBL" id="AWM42040.1"/>
    </source>
</evidence>
<keyword evidence="2" id="KW-1185">Reference proteome</keyword>
<gene>
    <name evidence="1" type="ORF">C1280_36985</name>
</gene>
<protein>
    <recommendedName>
        <fullName evidence="3">Carboxypeptidase regulatory-like domain-containing protein</fullName>
    </recommendedName>
</protein>
<dbReference type="KEGG" id="gog:C1280_36985"/>
<evidence type="ECO:0008006" key="3">
    <source>
        <dbReference type="Google" id="ProtNLM"/>
    </source>
</evidence>
<reference evidence="1 2" key="1">
    <citation type="submission" date="2018-01" db="EMBL/GenBank/DDBJ databases">
        <title>G. obscuriglobus.</title>
        <authorList>
            <person name="Franke J."/>
            <person name="Blomberg W."/>
            <person name="Selmecki A."/>
        </authorList>
    </citation>
    <scope>NUCLEOTIDE SEQUENCE [LARGE SCALE GENOMIC DNA]</scope>
    <source>
        <strain evidence="1 2">DSM 5831</strain>
    </source>
</reference>
<dbReference type="OrthoDB" id="285633at2"/>
<dbReference type="AlphaFoldDB" id="A0A2Z3HKM5"/>
<name>A0A2Z3HKM5_9BACT</name>
<dbReference type="EMBL" id="CP025958">
    <property type="protein sequence ID" value="AWM42040.1"/>
    <property type="molecule type" value="Genomic_DNA"/>
</dbReference>
<accession>A0A2Z3HKM5</accession>
<evidence type="ECO:0000313" key="2">
    <source>
        <dbReference type="Proteomes" id="UP000245802"/>
    </source>
</evidence>
<sequence>MTPVHGTVLYQNKPAARVQVVFHPLFDVGPRKFAPSAVTDGAGRFQLGSASTSDGAPVGEYAVTFALYDTSKNPDEGDIKVDRWKGKYSDPAKSTFKVQIRDGDNALPPFKLD</sequence>
<proteinExistence type="predicted"/>